<keyword evidence="1" id="KW-1133">Transmembrane helix</keyword>
<protein>
    <submittedName>
        <fullName evidence="2">Uncharacterized protein</fullName>
    </submittedName>
</protein>
<dbReference type="EMBL" id="QKWP01000534">
    <property type="protein sequence ID" value="RIB18521.1"/>
    <property type="molecule type" value="Genomic_DNA"/>
</dbReference>
<keyword evidence="1" id="KW-0472">Membrane</keyword>
<proteinExistence type="predicted"/>
<comment type="caution">
    <text evidence="2">The sequence shown here is derived from an EMBL/GenBank/DDBJ whole genome shotgun (WGS) entry which is preliminary data.</text>
</comment>
<accession>A0A397V9D0</accession>
<gene>
    <name evidence="2" type="ORF">C2G38_2085393</name>
</gene>
<evidence type="ECO:0000313" key="2">
    <source>
        <dbReference type="EMBL" id="RIB18521.1"/>
    </source>
</evidence>
<reference evidence="2 3" key="1">
    <citation type="submission" date="2018-06" db="EMBL/GenBank/DDBJ databases">
        <title>Comparative genomics reveals the genomic features of Rhizophagus irregularis, R. cerebriforme, R. diaphanum and Gigaspora rosea, and their symbiotic lifestyle signature.</title>
        <authorList>
            <person name="Morin E."/>
            <person name="San Clemente H."/>
            <person name="Chen E.C.H."/>
            <person name="De La Providencia I."/>
            <person name="Hainaut M."/>
            <person name="Kuo A."/>
            <person name="Kohler A."/>
            <person name="Murat C."/>
            <person name="Tang N."/>
            <person name="Roy S."/>
            <person name="Loubradou J."/>
            <person name="Henrissat B."/>
            <person name="Grigoriev I.V."/>
            <person name="Corradi N."/>
            <person name="Roux C."/>
            <person name="Martin F.M."/>
        </authorList>
    </citation>
    <scope>NUCLEOTIDE SEQUENCE [LARGE SCALE GENOMIC DNA]</scope>
    <source>
        <strain evidence="2 3">DAOM 194757</strain>
    </source>
</reference>
<keyword evidence="1" id="KW-0812">Transmembrane</keyword>
<evidence type="ECO:0000256" key="1">
    <source>
        <dbReference type="SAM" id="Phobius"/>
    </source>
</evidence>
<name>A0A397V9D0_9GLOM</name>
<evidence type="ECO:0000313" key="3">
    <source>
        <dbReference type="Proteomes" id="UP000266673"/>
    </source>
</evidence>
<feature type="transmembrane region" description="Helical" evidence="1">
    <location>
        <begin position="7"/>
        <end position="26"/>
    </location>
</feature>
<keyword evidence="3" id="KW-1185">Reference proteome</keyword>
<sequence>MQIHSLLTLFDHFSSFILFPVLIMIGDINGNDKKVVTGIFYLCPCIFTHHPYFCTCVYAIKI</sequence>
<dbReference type="Proteomes" id="UP000266673">
    <property type="component" value="Unassembled WGS sequence"/>
</dbReference>
<organism evidence="2 3">
    <name type="scientific">Gigaspora rosea</name>
    <dbReference type="NCBI Taxonomy" id="44941"/>
    <lineage>
        <taxon>Eukaryota</taxon>
        <taxon>Fungi</taxon>
        <taxon>Fungi incertae sedis</taxon>
        <taxon>Mucoromycota</taxon>
        <taxon>Glomeromycotina</taxon>
        <taxon>Glomeromycetes</taxon>
        <taxon>Diversisporales</taxon>
        <taxon>Gigasporaceae</taxon>
        <taxon>Gigaspora</taxon>
    </lineage>
</organism>
<feature type="transmembrane region" description="Helical" evidence="1">
    <location>
        <begin position="38"/>
        <end position="60"/>
    </location>
</feature>
<dbReference type="AlphaFoldDB" id="A0A397V9D0"/>